<gene>
    <name evidence="4" type="ORF">UFOPK3773_00386</name>
</gene>
<dbReference type="AlphaFoldDB" id="A0A6J7IRI4"/>
<dbReference type="SUPFAM" id="SSF50129">
    <property type="entry name" value="GroES-like"/>
    <property type="match status" value="1"/>
</dbReference>
<dbReference type="SMART" id="SM00829">
    <property type="entry name" value="PKS_ER"/>
    <property type="match status" value="1"/>
</dbReference>
<reference evidence="4" key="1">
    <citation type="submission" date="2020-05" db="EMBL/GenBank/DDBJ databases">
        <authorList>
            <person name="Chiriac C."/>
            <person name="Salcher M."/>
            <person name="Ghai R."/>
            <person name="Kavagutti S V."/>
        </authorList>
    </citation>
    <scope>NUCLEOTIDE SEQUENCE</scope>
</reference>
<dbReference type="InterPro" id="IPR013149">
    <property type="entry name" value="ADH-like_C"/>
</dbReference>
<sequence length="332" mass="34419">MRAIQVSRFGGPEVLELVELPDPVPIPGLEVLTVSAAGVNFADTHAAENSYLTEQALPFVPGLEVVGFLPDGRRMCGFAAAGGAYAEKALVAPEAMFEVPTGVGDAEALSLLVQGLTAWHLLRTSSRLSEGESVVVHAAAGGVGSLAVQLARRWGAANVIAVASTLAKREQAVALGAHTAVDSNVPNLTAALREANGGRRVDVVLEMVGGRTTDESLAALSRFGRLVVYGMAGREPSTPIPANSLMHGSRSVVGFWLVDCMSTDPVGMVATPLADLVGMVVDGSLVPQAGPSYPLEEAAQAHRDLRARATTGKVILTMGATVEVARDRSLID</sequence>
<dbReference type="GO" id="GO:0035925">
    <property type="term" value="F:mRNA 3'-UTR AU-rich region binding"/>
    <property type="evidence" value="ECO:0007669"/>
    <property type="project" value="TreeGrafter"/>
</dbReference>
<dbReference type="Pfam" id="PF00107">
    <property type="entry name" value="ADH_zinc_N"/>
    <property type="match status" value="1"/>
</dbReference>
<evidence type="ECO:0000313" key="4">
    <source>
        <dbReference type="EMBL" id="CAB4933375.1"/>
    </source>
</evidence>
<dbReference type="GO" id="GO:0003960">
    <property type="term" value="F:quinone reductase (NADPH) activity"/>
    <property type="evidence" value="ECO:0007669"/>
    <property type="project" value="TreeGrafter"/>
</dbReference>
<dbReference type="GO" id="GO:0005829">
    <property type="term" value="C:cytosol"/>
    <property type="evidence" value="ECO:0007669"/>
    <property type="project" value="TreeGrafter"/>
</dbReference>
<dbReference type="SUPFAM" id="SSF51735">
    <property type="entry name" value="NAD(P)-binding Rossmann-fold domains"/>
    <property type="match status" value="1"/>
</dbReference>
<proteinExistence type="predicted"/>
<dbReference type="EMBL" id="CAFBNF010000024">
    <property type="protein sequence ID" value="CAB4933375.1"/>
    <property type="molecule type" value="Genomic_DNA"/>
</dbReference>
<evidence type="ECO:0000256" key="1">
    <source>
        <dbReference type="ARBA" id="ARBA00022857"/>
    </source>
</evidence>
<feature type="domain" description="Enoyl reductase (ER)" evidence="3">
    <location>
        <begin position="10"/>
        <end position="316"/>
    </location>
</feature>
<organism evidence="4">
    <name type="scientific">freshwater metagenome</name>
    <dbReference type="NCBI Taxonomy" id="449393"/>
    <lineage>
        <taxon>unclassified sequences</taxon>
        <taxon>metagenomes</taxon>
        <taxon>ecological metagenomes</taxon>
    </lineage>
</organism>
<dbReference type="InterPro" id="IPR020843">
    <property type="entry name" value="ER"/>
</dbReference>
<dbReference type="GO" id="GO:0070402">
    <property type="term" value="F:NADPH binding"/>
    <property type="evidence" value="ECO:0007669"/>
    <property type="project" value="TreeGrafter"/>
</dbReference>
<protein>
    <submittedName>
        <fullName evidence="4">Unannotated protein</fullName>
    </submittedName>
</protein>
<dbReference type="InterPro" id="IPR011032">
    <property type="entry name" value="GroES-like_sf"/>
</dbReference>
<dbReference type="PANTHER" id="PTHR48106">
    <property type="entry name" value="QUINONE OXIDOREDUCTASE PIG3-RELATED"/>
    <property type="match status" value="1"/>
</dbReference>
<dbReference type="Gene3D" id="3.40.50.720">
    <property type="entry name" value="NAD(P)-binding Rossmann-like Domain"/>
    <property type="match status" value="1"/>
</dbReference>
<dbReference type="Gene3D" id="3.90.180.10">
    <property type="entry name" value="Medium-chain alcohol dehydrogenases, catalytic domain"/>
    <property type="match status" value="1"/>
</dbReference>
<evidence type="ECO:0000259" key="3">
    <source>
        <dbReference type="SMART" id="SM00829"/>
    </source>
</evidence>
<dbReference type="InterPro" id="IPR036291">
    <property type="entry name" value="NAD(P)-bd_dom_sf"/>
</dbReference>
<keyword evidence="1" id="KW-0521">NADP</keyword>
<evidence type="ECO:0000256" key="2">
    <source>
        <dbReference type="ARBA" id="ARBA00023002"/>
    </source>
</evidence>
<keyword evidence="2" id="KW-0560">Oxidoreductase</keyword>
<accession>A0A6J7IRI4</accession>
<name>A0A6J7IRI4_9ZZZZ</name>
<dbReference type="PANTHER" id="PTHR48106:SF13">
    <property type="entry name" value="QUINONE OXIDOREDUCTASE-RELATED"/>
    <property type="match status" value="1"/>
</dbReference>